<evidence type="ECO:0000313" key="3">
    <source>
        <dbReference type="EMBL" id="OGL52466.1"/>
    </source>
</evidence>
<gene>
    <name evidence="3" type="ORF">A3G31_10770</name>
</gene>
<dbReference type="STRING" id="1817883.A3G31_10770"/>
<evidence type="ECO:0000256" key="1">
    <source>
        <dbReference type="SAM" id="SignalP"/>
    </source>
</evidence>
<feature type="domain" description="Alginate export" evidence="2">
    <location>
        <begin position="129"/>
        <end position="467"/>
    </location>
</feature>
<organism evidence="3 4">
    <name type="scientific">Candidatus Schekmanbacteria bacterium RIFCSPLOWO2_12_FULL_38_15</name>
    <dbReference type="NCBI Taxonomy" id="1817883"/>
    <lineage>
        <taxon>Bacteria</taxon>
        <taxon>Candidatus Schekmaniibacteriota</taxon>
    </lineage>
</organism>
<dbReference type="AlphaFoldDB" id="A0A1F7SF82"/>
<evidence type="ECO:0000313" key="4">
    <source>
        <dbReference type="Proteomes" id="UP000178082"/>
    </source>
</evidence>
<feature type="chain" id="PRO_5009532344" description="Alginate export domain-containing protein" evidence="1">
    <location>
        <begin position="24"/>
        <end position="493"/>
    </location>
</feature>
<dbReference type="Proteomes" id="UP000178082">
    <property type="component" value="Unassembled WGS sequence"/>
</dbReference>
<proteinExistence type="predicted"/>
<evidence type="ECO:0000259" key="2">
    <source>
        <dbReference type="Pfam" id="PF13372"/>
    </source>
</evidence>
<reference evidence="3 4" key="1">
    <citation type="journal article" date="2016" name="Nat. Commun.">
        <title>Thousands of microbial genomes shed light on interconnected biogeochemical processes in an aquifer system.</title>
        <authorList>
            <person name="Anantharaman K."/>
            <person name="Brown C.T."/>
            <person name="Hug L.A."/>
            <person name="Sharon I."/>
            <person name="Castelle C.J."/>
            <person name="Probst A.J."/>
            <person name="Thomas B.C."/>
            <person name="Singh A."/>
            <person name="Wilkins M.J."/>
            <person name="Karaoz U."/>
            <person name="Brodie E.L."/>
            <person name="Williams K.H."/>
            <person name="Hubbard S.S."/>
            <person name="Banfield J.F."/>
        </authorList>
    </citation>
    <scope>NUCLEOTIDE SEQUENCE [LARGE SCALE GENOMIC DNA]</scope>
</reference>
<name>A0A1F7SF82_9BACT</name>
<dbReference type="InterPro" id="IPR025388">
    <property type="entry name" value="Alginate_export_dom"/>
</dbReference>
<feature type="signal peptide" evidence="1">
    <location>
        <begin position="1"/>
        <end position="23"/>
    </location>
</feature>
<protein>
    <recommendedName>
        <fullName evidence="2">Alginate export domain-containing protein</fullName>
    </recommendedName>
</protein>
<dbReference type="EMBL" id="MGDI01000031">
    <property type="protein sequence ID" value="OGL52466.1"/>
    <property type="molecule type" value="Genomic_DNA"/>
</dbReference>
<comment type="caution">
    <text evidence="3">The sequence shown here is derived from an EMBL/GenBank/DDBJ whole genome shotgun (WGS) entry which is preliminary data.</text>
</comment>
<accession>A0A1F7SF82</accession>
<dbReference type="Pfam" id="PF13372">
    <property type="entry name" value="Alginate_exp"/>
    <property type="match status" value="1"/>
</dbReference>
<sequence length="493" mass="55648">MFKKFFLISTCLFFSVLAGLASADIDIYKLPNDAGKLSINGEVRFRYEYNDWFATQASSANNDYWFMFNRTRLGLKFDSKYISAYVQGQYVHLIHLPDDGIAPAPAGALGVGPTYYASNTSQGKSPHGLVLRSAYIDLKNVFDSGVSTRLGRFDYSDGLEVITDDPKIMWVKRNRVGERLIGAFGYSAVTRAFDGFQVGYDNSTMNLTVMGSHPTQGGFEINASKDMEDIKLLSTSLTVKKSALVPNGEERLFYIYYKDDRSKVPRVDNTGLVSDNADIEINTFGANFVGAYDFGPGQVDVMAWGAVQFGRWYQQDHKAFAATAEAGYQFTKVPWKPWLRVGYFVGSGDNDTNDGDHETFFQLLPTARSYARFPIFNMMNNEDTSGMLIIKPLDNLTVRSDFHLLRLKEKNDRWYSGAGATREGGMIFGYAGRPSNNKKDLGKLLDVQVDYDIFKFLTLTAYYAHFFGDRVVQKIFTEKNDADFMYFETVFKF</sequence>
<keyword evidence="1" id="KW-0732">Signal</keyword>
<dbReference type="Gene3D" id="2.40.160.100">
    <property type="match status" value="1"/>
</dbReference>
<dbReference type="InterPro" id="IPR053728">
    <property type="entry name" value="Alginate_Permeability_Chnl"/>
</dbReference>